<accession>A0A846N0W0</accession>
<dbReference type="InterPro" id="IPR001451">
    <property type="entry name" value="Hexapep"/>
</dbReference>
<dbReference type="Pfam" id="PF00132">
    <property type="entry name" value="Hexapep"/>
    <property type="match status" value="2"/>
</dbReference>
<evidence type="ECO:0000313" key="10">
    <source>
        <dbReference type="Proteomes" id="UP000570514"/>
    </source>
</evidence>
<dbReference type="GO" id="GO:0103118">
    <property type="term" value="F:UDP-3-O-[(3R)-3-hydroxyacyl]-glucosamine N-acyltransferase activity"/>
    <property type="evidence" value="ECO:0007669"/>
    <property type="project" value="UniProtKB-EC"/>
</dbReference>
<dbReference type="UniPathway" id="UPA00973"/>
<comment type="pathway">
    <text evidence="7">Bacterial outer membrane biogenesis; LPS lipid A biosynthesis.</text>
</comment>
<keyword evidence="1 7" id="KW-0444">Lipid biosynthesis</keyword>
<dbReference type="GO" id="GO:0009245">
    <property type="term" value="P:lipid A biosynthetic process"/>
    <property type="evidence" value="ECO:0007669"/>
    <property type="project" value="UniProtKB-UniRule"/>
</dbReference>
<comment type="function">
    <text evidence="7">Catalyzes the N-acylation of UDP-3-O-acylglucosamine using 3-hydroxyacyl-ACP as the acyl donor. Is involved in the biosynthesis of lipid A, a phosphorylated glycolipid that anchors the lipopolysaccharide to the outer membrane of the cell.</text>
</comment>
<comment type="catalytic activity">
    <reaction evidence="7">
        <text>a UDP-3-O-[(3R)-3-hydroxyacyl]-alpha-D-glucosamine + a (3R)-hydroxyacyl-[ACP] = a UDP-2-N,3-O-bis[(3R)-3-hydroxyacyl]-alpha-D-glucosamine + holo-[ACP] + H(+)</text>
        <dbReference type="Rhea" id="RHEA:53836"/>
        <dbReference type="Rhea" id="RHEA-COMP:9685"/>
        <dbReference type="Rhea" id="RHEA-COMP:9945"/>
        <dbReference type="ChEBI" id="CHEBI:15378"/>
        <dbReference type="ChEBI" id="CHEBI:64479"/>
        <dbReference type="ChEBI" id="CHEBI:78827"/>
        <dbReference type="ChEBI" id="CHEBI:137740"/>
        <dbReference type="ChEBI" id="CHEBI:137748"/>
        <dbReference type="EC" id="2.3.1.191"/>
    </reaction>
</comment>
<dbReference type="GO" id="GO:0016410">
    <property type="term" value="F:N-acyltransferase activity"/>
    <property type="evidence" value="ECO:0007669"/>
    <property type="project" value="InterPro"/>
</dbReference>
<feature type="domain" description="UDP-3-O-[3-hydroxymyristoyl] glucosamine N-acyltransferase non-repeat region" evidence="8">
    <location>
        <begin position="35"/>
        <end position="103"/>
    </location>
</feature>
<dbReference type="Proteomes" id="UP000570514">
    <property type="component" value="Unassembled WGS sequence"/>
</dbReference>
<evidence type="ECO:0000256" key="7">
    <source>
        <dbReference type="HAMAP-Rule" id="MF_00523"/>
    </source>
</evidence>
<comment type="similarity">
    <text evidence="7">Belongs to the transferase hexapeptide repeat family. LpxD subfamily.</text>
</comment>
<dbReference type="SUPFAM" id="SSF51161">
    <property type="entry name" value="Trimeric LpxA-like enzymes"/>
    <property type="match status" value="1"/>
</dbReference>
<organism evidence="9 10">
    <name type="scientific">Rhizomicrobium palustre</name>
    <dbReference type="NCBI Taxonomy" id="189966"/>
    <lineage>
        <taxon>Bacteria</taxon>
        <taxon>Pseudomonadati</taxon>
        <taxon>Pseudomonadota</taxon>
        <taxon>Alphaproteobacteria</taxon>
        <taxon>Micropepsales</taxon>
        <taxon>Micropepsaceae</taxon>
        <taxon>Rhizomicrobium</taxon>
    </lineage>
</organism>
<dbReference type="InterPro" id="IPR018357">
    <property type="entry name" value="Hexapep_transf_CS"/>
</dbReference>
<dbReference type="AlphaFoldDB" id="A0A846N0W0"/>
<gene>
    <name evidence="7" type="primary">lpxD</name>
    <name evidence="9" type="ORF">FHS83_002912</name>
</gene>
<proteinExistence type="inferred from homology"/>
<keyword evidence="3 7" id="KW-0808">Transferase</keyword>
<evidence type="ECO:0000256" key="5">
    <source>
        <dbReference type="ARBA" id="ARBA00023098"/>
    </source>
</evidence>
<keyword evidence="6 7" id="KW-0012">Acyltransferase</keyword>
<dbReference type="PROSITE" id="PS00101">
    <property type="entry name" value="HEXAPEP_TRANSFERASES"/>
    <property type="match status" value="2"/>
</dbReference>
<comment type="caution">
    <text evidence="9">The sequence shown here is derived from an EMBL/GenBank/DDBJ whole genome shotgun (WGS) entry which is preliminary data.</text>
</comment>
<dbReference type="InterPro" id="IPR020573">
    <property type="entry name" value="UDP_GlcNAc_AcTrfase_non-rep"/>
</dbReference>
<dbReference type="NCBIfam" id="TIGR01853">
    <property type="entry name" value="lipid_A_lpxD"/>
    <property type="match status" value="1"/>
</dbReference>
<reference evidence="9 10" key="1">
    <citation type="submission" date="2020-03" db="EMBL/GenBank/DDBJ databases">
        <title>Genomic Encyclopedia of Type Strains, Phase IV (KMG-IV): sequencing the most valuable type-strain genomes for metagenomic binning, comparative biology and taxonomic classification.</title>
        <authorList>
            <person name="Goeker M."/>
        </authorList>
    </citation>
    <scope>NUCLEOTIDE SEQUENCE [LARGE SCALE GENOMIC DNA]</scope>
    <source>
        <strain evidence="9 10">DSM 19867</strain>
    </source>
</reference>
<evidence type="ECO:0000256" key="2">
    <source>
        <dbReference type="ARBA" id="ARBA00022556"/>
    </source>
</evidence>
<keyword evidence="5 7" id="KW-0443">Lipid metabolism</keyword>
<comment type="subunit">
    <text evidence="7">Homotrimer.</text>
</comment>
<dbReference type="Gene3D" id="3.40.1390.10">
    <property type="entry name" value="MurE/MurF, N-terminal domain"/>
    <property type="match status" value="1"/>
</dbReference>
<dbReference type="EMBL" id="JAASRM010000001">
    <property type="protein sequence ID" value="NIK89594.1"/>
    <property type="molecule type" value="Genomic_DNA"/>
</dbReference>
<evidence type="ECO:0000256" key="4">
    <source>
        <dbReference type="ARBA" id="ARBA00022737"/>
    </source>
</evidence>
<dbReference type="NCBIfam" id="NF002060">
    <property type="entry name" value="PRK00892.1"/>
    <property type="match status" value="1"/>
</dbReference>
<dbReference type="CDD" id="cd03352">
    <property type="entry name" value="LbH_LpxD"/>
    <property type="match status" value="1"/>
</dbReference>
<evidence type="ECO:0000256" key="6">
    <source>
        <dbReference type="ARBA" id="ARBA00023315"/>
    </source>
</evidence>
<evidence type="ECO:0000256" key="1">
    <source>
        <dbReference type="ARBA" id="ARBA00022516"/>
    </source>
</evidence>
<name>A0A846N0W0_9PROT</name>
<dbReference type="PANTHER" id="PTHR43378">
    <property type="entry name" value="UDP-3-O-ACYLGLUCOSAMINE N-ACYLTRANSFERASE"/>
    <property type="match status" value="1"/>
</dbReference>
<dbReference type="InterPro" id="IPR007691">
    <property type="entry name" value="LpxD"/>
</dbReference>
<sequence length="344" mass="34767">MADPRFYDNRGPFTLAEVCARVGATVPDGADGSAHIADVASLSGAVAAHLTFFTGDKPNAAFSQTSAGFCLVSAKAKDMVAPEGTVLIPVSSVQHAFSAAAELFYPDCHKFAGPFNAGVHPTAIVGANVLLGAGVVVGPGAEIGEGTQIGPNTVIGRGVAIGRDCVIAGNTVIACAFIGDQVSILAGAQIGQPGFGFASSASGHIKIPQLGRVIIQDRVEIGACTTIDRGALGDTVVGEGTKIDNLVQIGHNTHIGRHSIIVSQVGISGSTEIGDFVVLAGQVGVSDHVKIGSGARLGGKCGVFMGQVLEGGKDYGGIPAKPVRDWLREISAVGALVKKPKRGS</sequence>
<evidence type="ECO:0000313" key="9">
    <source>
        <dbReference type="EMBL" id="NIK89594.1"/>
    </source>
</evidence>
<dbReference type="HAMAP" id="MF_00523">
    <property type="entry name" value="LpxD"/>
    <property type="match status" value="1"/>
</dbReference>
<dbReference type="InterPro" id="IPR011004">
    <property type="entry name" value="Trimer_LpxA-like_sf"/>
</dbReference>
<dbReference type="EC" id="2.3.1.191" evidence="7"/>
<evidence type="ECO:0000256" key="3">
    <source>
        <dbReference type="ARBA" id="ARBA00022679"/>
    </source>
</evidence>
<feature type="active site" description="Proton acceptor" evidence="7">
    <location>
        <position position="251"/>
    </location>
</feature>
<protein>
    <recommendedName>
        <fullName evidence="7">UDP-3-O-acylglucosamine N-acyltransferase</fullName>
        <ecNumber evidence="7">2.3.1.191</ecNumber>
    </recommendedName>
</protein>
<dbReference type="RefSeq" id="WP_167083668.1">
    <property type="nucleotide sequence ID" value="NZ_BAAADC010000001.1"/>
</dbReference>
<evidence type="ECO:0000259" key="8">
    <source>
        <dbReference type="Pfam" id="PF04613"/>
    </source>
</evidence>
<dbReference type="Gene3D" id="2.160.10.10">
    <property type="entry name" value="Hexapeptide repeat proteins"/>
    <property type="match status" value="1"/>
</dbReference>
<keyword evidence="4 7" id="KW-0677">Repeat</keyword>
<keyword evidence="2 7" id="KW-0441">Lipid A biosynthesis</keyword>
<keyword evidence="10" id="KW-1185">Reference proteome</keyword>
<dbReference type="Pfam" id="PF04613">
    <property type="entry name" value="LpxD"/>
    <property type="match status" value="1"/>
</dbReference>
<dbReference type="GO" id="GO:0016020">
    <property type="term" value="C:membrane"/>
    <property type="evidence" value="ECO:0007669"/>
    <property type="project" value="GOC"/>
</dbReference>
<dbReference type="PANTHER" id="PTHR43378:SF2">
    <property type="entry name" value="UDP-3-O-ACYLGLUCOSAMINE N-ACYLTRANSFERASE 1, MITOCHONDRIAL-RELATED"/>
    <property type="match status" value="1"/>
</dbReference>